<gene>
    <name evidence="3" type="ORF">LXT13_11320</name>
</gene>
<dbReference type="EMBL" id="JAJTWU010000004">
    <property type="protein sequence ID" value="MCE4555015.1"/>
    <property type="molecule type" value="Genomic_DNA"/>
</dbReference>
<feature type="coiled-coil region" evidence="1">
    <location>
        <begin position="494"/>
        <end position="528"/>
    </location>
</feature>
<proteinExistence type="predicted"/>
<dbReference type="InterPro" id="IPR038734">
    <property type="entry name" value="YhaN_AAA"/>
</dbReference>
<dbReference type="SUPFAM" id="SSF52540">
    <property type="entry name" value="P-loop containing nucleoside triphosphate hydrolases"/>
    <property type="match status" value="1"/>
</dbReference>
<keyword evidence="1" id="KW-0175">Coiled coil</keyword>
<dbReference type="PANTHER" id="PTHR41259">
    <property type="entry name" value="DOUBLE-STRAND BREAK REPAIR RAD50 ATPASE, PUTATIVE-RELATED"/>
    <property type="match status" value="1"/>
</dbReference>
<feature type="coiled-coil region" evidence="1">
    <location>
        <begin position="841"/>
        <end position="875"/>
    </location>
</feature>
<keyword evidence="4" id="KW-1185">Reference proteome</keyword>
<sequence length="1158" mass="125776">MRLQNLNLVRFGKFTDRDITLPHAEHDFHFIVGPNEAGKSTLRGAIADLLFGFPTRYQSMAFLHPQADLRLAATVSEGGQHLSFIRTKGNKNTLRAVDDSPLQPNALEPFMGQADRAFFESMFGLSHEQLVKGGAAILNASEDVSQVLFQSAAGIAGLGKVREALNGEADKLWSPHKSKARTFYIAEALYDEAGKQVKTASVRSKNWGDARAALDAVEVRIAEATGRKGSLQASRLKLERIRRLAPMVVELKQMLAELATLGPVSDLPANASETLATGEQEHSVAQTTLAQCEMVVTGLTKQRNEVTFDKAILASKDDIEGLSAFGESVRNHYAGLLARQAEVDRSLERARSAASDLGWSDSEDEAALRARLPGQLAIRDVLRLVNEHGALLQSKTSTAQAVENKKLDLADVKAELSELVVSDVPPALRGALAEAQGFRNSSAAQLKLETAVNAAQRALETAEAGLGRWKRAVDALRQMSPPSAEGLAALVVKRNKLDSELAGAVDRAEQAQDDFDDAELAVRQFAQARHIVTSTDVRAARENRDAEWQSIKQGATPLPAGASGLDAAIALADELVDSQLDSATEAAELQSLKQQVERVERERLAATRARDRKRAELSSFDQEWQETTAALDLPGLPLLDAGAWMVKRELVLSTQSTVLERTEDLQQEQEAAKAASALLAAQLALAKVNVPPGSKVPALIQLAEDLVAKIDNAAARRGQLVRQREGGAAALARLQAAADAARQAYEAWEKRWHEAMASAGLSQYVKSVEDAEQAVSNINTIKDSLDKATATRRERIDTMNRDLDEFKRLAEEVVDRLEADDLRGVDPKEVVRTLMPRLKDAEAGEARREAAEQALAAAMERRDSAQEQVEKAKAKVAPLLAAAGVQSLADLAPLVDRSDTKRRLSSQIELARAALTKDAGGLTLDQLVAETEGANLDQVAIDLTSAEDGIEQIQDEQTRLAVERTHAKQVMDGFGGGRDAADAEARKQEALAAMADASERYIKVAAATKLLSWAIERYREQNQGPLLTRASLIFSTLTLGQFTRLLVDYDGESPRLTALRNDGKPVEVPGLSEGTRDQLYLALRMAALEVHLSKAKPLPFIVDDLFINFDDERSTAGLAALRELSKQTQVLFLSHHDHLLPHVQQVFGTAVNVVRLSR</sequence>
<dbReference type="PANTHER" id="PTHR41259:SF1">
    <property type="entry name" value="DOUBLE-STRAND BREAK REPAIR RAD50 ATPASE, PUTATIVE-RELATED"/>
    <property type="match status" value="1"/>
</dbReference>
<feature type="coiled-coil region" evidence="1">
    <location>
        <begin position="582"/>
        <end position="616"/>
    </location>
</feature>
<dbReference type="Pfam" id="PF13514">
    <property type="entry name" value="AAA_27"/>
    <property type="match status" value="1"/>
</dbReference>
<dbReference type="Gene3D" id="3.40.50.300">
    <property type="entry name" value="P-loop containing nucleotide triphosphate hydrolases"/>
    <property type="match status" value="2"/>
</dbReference>
<evidence type="ECO:0000259" key="2">
    <source>
        <dbReference type="Pfam" id="PF13514"/>
    </source>
</evidence>
<feature type="domain" description="YhaN AAA" evidence="2">
    <location>
        <begin position="1"/>
        <end position="207"/>
    </location>
</feature>
<evidence type="ECO:0000256" key="1">
    <source>
        <dbReference type="SAM" id="Coils"/>
    </source>
</evidence>
<evidence type="ECO:0000313" key="3">
    <source>
        <dbReference type="EMBL" id="MCE4555015.1"/>
    </source>
</evidence>
<comment type="caution">
    <text evidence="3">The sequence shown here is derived from an EMBL/GenBank/DDBJ whole genome shotgun (WGS) entry which is preliminary data.</text>
</comment>
<dbReference type="RefSeq" id="WP_233372037.1">
    <property type="nucleotide sequence ID" value="NZ_JAJTWU010000004.1"/>
</dbReference>
<dbReference type="InterPro" id="IPR027417">
    <property type="entry name" value="P-loop_NTPase"/>
</dbReference>
<dbReference type="Proteomes" id="UP001200741">
    <property type="component" value="Unassembled WGS sequence"/>
</dbReference>
<accession>A0ABS8Y020</accession>
<reference evidence="3 4" key="1">
    <citation type="submission" date="2021-12" db="EMBL/GenBank/DDBJ databases">
        <title>Genome seq of P8.</title>
        <authorList>
            <person name="Seo T."/>
        </authorList>
    </citation>
    <scope>NUCLEOTIDE SEQUENCE [LARGE SCALE GENOMIC DNA]</scope>
    <source>
        <strain evidence="3 4">P8</strain>
    </source>
</reference>
<organism evidence="3 4">
    <name type="scientific">Pelomonas cellulosilytica</name>
    <dbReference type="NCBI Taxonomy" id="2906762"/>
    <lineage>
        <taxon>Bacteria</taxon>
        <taxon>Pseudomonadati</taxon>
        <taxon>Pseudomonadota</taxon>
        <taxon>Betaproteobacteria</taxon>
        <taxon>Burkholderiales</taxon>
        <taxon>Sphaerotilaceae</taxon>
        <taxon>Roseateles</taxon>
    </lineage>
</organism>
<evidence type="ECO:0000313" key="4">
    <source>
        <dbReference type="Proteomes" id="UP001200741"/>
    </source>
</evidence>
<name>A0ABS8Y020_9BURK</name>
<protein>
    <submittedName>
        <fullName evidence="3">AAA family ATPase</fullName>
    </submittedName>
</protein>